<sequence>MKKCIVVVLILVGTCLLAACSYDSEKAMENGDVINMNGPVYNFERFEQFLGSVHAEDSAAVQISNFTLEGNPTLYKLTFDGTGFDLEIDSSKNKKRGDTPAKVKMSCTELVTEEGQQLFTYTLEGCEQGDSSDTFNLLNVFKEEEHDHDHGF</sequence>
<keyword evidence="3" id="KW-1185">Reference proteome</keyword>
<name>A0ABZ0KU90_9BACL</name>
<evidence type="ECO:0000256" key="1">
    <source>
        <dbReference type="SAM" id="SignalP"/>
    </source>
</evidence>
<dbReference type="EMBL" id="CP116341">
    <property type="protein sequence ID" value="WOV83648.1"/>
    <property type="molecule type" value="Genomic_DNA"/>
</dbReference>
<keyword evidence="1" id="KW-0732">Signal</keyword>
<dbReference type="PROSITE" id="PS51257">
    <property type="entry name" value="PROKAR_LIPOPROTEIN"/>
    <property type="match status" value="1"/>
</dbReference>
<feature type="chain" id="PRO_5045663095" evidence="1">
    <location>
        <begin position="19"/>
        <end position="152"/>
    </location>
</feature>
<evidence type="ECO:0000313" key="2">
    <source>
        <dbReference type="EMBL" id="WOV83648.1"/>
    </source>
</evidence>
<organism evidence="2 3">
    <name type="scientific">Sporosarcina jeotgali</name>
    <dbReference type="NCBI Taxonomy" id="3020056"/>
    <lineage>
        <taxon>Bacteria</taxon>
        <taxon>Bacillati</taxon>
        <taxon>Bacillota</taxon>
        <taxon>Bacilli</taxon>
        <taxon>Bacillales</taxon>
        <taxon>Caryophanaceae</taxon>
        <taxon>Sporosarcina</taxon>
    </lineage>
</organism>
<feature type="signal peptide" evidence="1">
    <location>
        <begin position="1"/>
        <end position="18"/>
    </location>
</feature>
<evidence type="ECO:0000313" key="3">
    <source>
        <dbReference type="Proteomes" id="UP001303532"/>
    </source>
</evidence>
<proteinExistence type="predicted"/>
<dbReference type="Proteomes" id="UP001303532">
    <property type="component" value="Chromosome"/>
</dbReference>
<reference evidence="2 3" key="1">
    <citation type="submission" date="2023-01" db="EMBL/GenBank/DDBJ databases">
        <title>Sporosarcina sp. nov., isolated from Korean tranditional fermented seafood 'Jeotgal'.</title>
        <authorList>
            <person name="Yang A.-I."/>
        </authorList>
    </citation>
    <scope>NUCLEOTIDE SEQUENCE [LARGE SCALE GENOMIC DNA]</scope>
    <source>
        <strain evidence="2 3">B2O-1</strain>
    </source>
</reference>
<dbReference type="InterPro" id="IPR025372">
    <property type="entry name" value="DUF4362"/>
</dbReference>
<accession>A0ABZ0KU90</accession>
<dbReference type="Pfam" id="PF14275">
    <property type="entry name" value="DUF4362"/>
    <property type="match status" value="1"/>
</dbReference>
<dbReference type="RefSeq" id="WP_323691340.1">
    <property type="nucleotide sequence ID" value="NZ_CP116341.1"/>
</dbReference>
<gene>
    <name evidence="2" type="ORF">PGH26_12260</name>
</gene>
<protein>
    <submittedName>
        <fullName evidence="2">DUF4362 domain-containing protein</fullName>
    </submittedName>
</protein>